<reference evidence="2" key="1">
    <citation type="submission" date="2019-04" db="EMBL/GenBank/DDBJ databases">
        <title>An insight into the mialome of Ixodes scapularis.</title>
        <authorList>
            <person name="Ribeiro J.M."/>
            <person name="Mather T.N."/>
            <person name="Karim S."/>
        </authorList>
    </citation>
    <scope>NUCLEOTIDE SEQUENCE</scope>
</reference>
<proteinExistence type="predicted"/>
<evidence type="ECO:0000256" key="1">
    <source>
        <dbReference type="SAM" id="SignalP"/>
    </source>
</evidence>
<dbReference type="AlphaFoldDB" id="A0A4D5RD20"/>
<name>A0A4D5RD20_IXOSC</name>
<keyword evidence="1" id="KW-0732">Signal</keyword>
<protein>
    <submittedName>
        <fullName evidence="2">Putative tick transposon</fullName>
    </submittedName>
</protein>
<feature type="chain" id="PRO_5020025801" evidence="1">
    <location>
        <begin position="19"/>
        <end position="164"/>
    </location>
</feature>
<accession>A0A4D5RD20</accession>
<sequence>MNRAVCLLCSFLVSLCAAFHHVGGGTNREKTNCKVSHETKHTECEREVVYRVPLSCGRCYIGQTGRCIGDQTREHAASVKATTAAGDLPAHCHVCRCVPEFSGLTILARGRRGFARGVLEALAVDAGADECVCVPSIALHSREVEYLGGPHLWRTGGGWEDAWV</sequence>
<feature type="signal peptide" evidence="1">
    <location>
        <begin position="1"/>
        <end position="18"/>
    </location>
</feature>
<evidence type="ECO:0000313" key="2">
    <source>
        <dbReference type="EMBL" id="MOY34327.1"/>
    </source>
</evidence>
<dbReference type="EMBL" id="GHJT01000356">
    <property type="protein sequence ID" value="MOY34327.1"/>
    <property type="molecule type" value="Transcribed_RNA"/>
</dbReference>
<organism evidence="2">
    <name type="scientific">Ixodes scapularis</name>
    <name type="common">Black-legged tick</name>
    <name type="synonym">Deer tick</name>
    <dbReference type="NCBI Taxonomy" id="6945"/>
    <lineage>
        <taxon>Eukaryota</taxon>
        <taxon>Metazoa</taxon>
        <taxon>Ecdysozoa</taxon>
        <taxon>Arthropoda</taxon>
        <taxon>Chelicerata</taxon>
        <taxon>Arachnida</taxon>
        <taxon>Acari</taxon>
        <taxon>Parasitiformes</taxon>
        <taxon>Ixodida</taxon>
        <taxon>Ixodoidea</taxon>
        <taxon>Ixodidae</taxon>
        <taxon>Ixodinae</taxon>
        <taxon>Ixodes</taxon>
    </lineage>
</organism>